<dbReference type="GO" id="GO:0046872">
    <property type="term" value="F:metal ion binding"/>
    <property type="evidence" value="ECO:0007669"/>
    <property type="project" value="UniProtKB-KW"/>
</dbReference>
<dbReference type="HOGENOM" id="CLU_046702_1_0_6"/>
<evidence type="ECO:0000256" key="1">
    <source>
        <dbReference type="ARBA" id="ARBA00022723"/>
    </source>
</evidence>
<evidence type="ECO:0000259" key="4">
    <source>
        <dbReference type="PROSITE" id="PS51379"/>
    </source>
</evidence>
<dbReference type="InterPro" id="IPR017900">
    <property type="entry name" value="4Fe4S_Fe_S_CS"/>
</dbReference>
<dbReference type="InterPro" id="IPR017896">
    <property type="entry name" value="4Fe4S_Fe-S-bd"/>
</dbReference>
<accession>G0JU94</accession>
<feature type="domain" description="4Fe-4S ferredoxin-type" evidence="4">
    <location>
        <begin position="366"/>
        <end position="395"/>
    </location>
</feature>
<proteinExistence type="predicted"/>
<protein>
    <submittedName>
        <fullName evidence="5">(NiFe) hydrogenase, beta subunit, putative</fullName>
    </submittedName>
</protein>
<name>G0JU94_9PROT</name>
<evidence type="ECO:0000313" key="5">
    <source>
        <dbReference type="EMBL" id="AEM47946.1"/>
    </source>
</evidence>
<evidence type="ECO:0000313" key="6">
    <source>
        <dbReference type="Proteomes" id="UP000009220"/>
    </source>
</evidence>
<keyword evidence="3" id="KW-0411">Iron-sulfur</keyword>
<dbReference type="SUPFAM" id="SSF46548">
    <property type="entry name" value="alpha-helical ferredoxin"/>
    <property type="match status" value="1"/>
</dbReference>
<feature type="domain" description="4Fe-4S ferredoxin-type" evidence="4">
    <location>
        <begin position="285"/>
        <end position="318"/>
    </location>
</feature>
<dbReference type="PANTHER" id="PTHR40447">
    <property type="entry name" value="ANAEROBIC SULFITE REDUCTASE SUBUNIT A"/>
    <property type="match status" value="1"/>
</dbReference>
<dbReference type="Gene3D" id="1.10.1060.10">
    <property type="entry name" value="Alpha-helical ferredoxin"/>
    <property type="match status" value="1"/>
</dbReference>
<sequence>MASVAPRHQPVILIAVFATNFRLYYLLSPSHWGLHLMVAPNFLPRPYFQQLLAALTAAGYLCLGPKVRDGAIVYEGLDSADDLPRGVHDNQQPGTYRLHRGESPRCFAWANGPQALKPLLFAPHEVLWTSAAGSDGGITFHPKKSEALPTAVIGVRACDLAALRLQDQHFLEGPFPDPHYEARRKNLFLVAVHCTHPAATCFCASTGDGPRAESGFDLALAELDEGFIVTAGSPKGEALLGQLPLEALDPAQQATADGEIVAAAQAQQRALPSRNLRDGLFANLHHPRWDDVAQRCLSCTNCSSVCPTCFCHAEMEEPALDGLSSTHSRQWDSCFTEGHSSIHGIVIRADTRLRYRQWLTHKLGSWHDQYGRSGCVGCGRCIAWCPAGIDITVEATAICGEDHA</sequence>
<dbReference type="GO" id="GO:0051536">
    <property type="term" value="F:iron-sulfur cluster binding"/>
    <property type="evidence" value="ECO:0007669"/>
    <property type="project" value="UniProtKB-KW"/>
</dbReference>
<dbReference type="PANTHER" id="PTHR40447:SF1">
    <property type="entry name" value="ANAEROBIC SULFITE REDUCTASE SUBUNIT A"/>
    <property type="match status" value="1"/>
</dbReference>
<dbReference type="Proteomes" id="UP000009220">
    <property type="component" value="Chromosome"/>
</dbReference>
<keyword evidence="2" id="KW-0408">Iron</keyword>
<reference evidence="5 6" key="1">
    <citation type="journal article" date="2011" name="J. Bacteriol.">
        <title>Draft genome of the psychrotolerant acidophile Acidithiobacillus ferrivorans SS3.</title>
        <authorList>
            <person name="Liljeqvist M."/>
            <person name="Valdes J."/>
            <person name="Holmes D.S."/>
            <person name="Dopson M."/>
        </authorList>
    </citation>
    <scope>NUCLEOTIDE SEQUENCE [LARGE SCALE GENOMIC DNA]</scope>
    <source>
        <strain evidence="5 6">SS3</strain>
    </source>
</reference>
<organism evidence="5 6">
    <name type="scientific">Acidithiobacillus ferrivorans SS3</name>
    <dbReference type="NCBI Taxonomy" id="743299"/>
    <lineage>
        <taxon>Bacteria</taxon>
        <taxon>Pseudomonadati</taxon>
        <taxon>Pseudomonadota</taxon>
        <taxon>Acidithiobacillia</taxon>
        <taxon>Acidithiobacillales</taxon>
        <taxon>Acidithiobacillaceae</taxon>
        <taxon>Acidithiobacillus</taxon>
    </lineage>
</organism>
<dbReference type="PROSITE" id="PS00198">
    <property type="entry name" value="4FE4S_FER_1"/>
    <property type="match status" value="2"/>
</dbReference>
<dbReference type="PROSITE" id="PS51379">
    <property type="entry name" value="4FE4S_FER_2"/>
    <property type="match status" value="2"/>
</dbReference>
<dbReference type="KEGG" id="afi:Acife_1818"/>
<gene>
    <name evidence="5" type="ORF">Acife_1818</name>
</gene>
<keyword evidence="1" id="KW-0479">Metal-binding</keyword>
<dbReference type="Pfam" id="PF17179">
    <property type="entry name" value="Fer4_22"/>
    <property type="match status" value="1"/>
</dbReference>
<dbReference type="InterPro" id="IPR009051">
    <property type="entry name" value="Helical_ferredxn"/>
</dbReference>
<dbReference type="STRING" id="743299.Acife_1818"/>
<dbReference type="EMBL" id="CP002985">
    <property type="protein sequence ID" value="AEM47946.1"/>
    <property type="molecule type" value="Genomic_DNA"/>
</dbReference>
<dbReference type="AlphaFoldDB" id="G0JU94"/>
<evidence type="ECO:0000256" key="3">
    <source>
        <dbReference type="ARBA" id="ARBA00023014"/>
    </source>
</evidence>
<dbReference type="eggNOG" id="COG1453">
    <property type="taxonomic scope" value="Bacteria"/>
</dbReference>
<evidence type="ECO:0000256" key="2">
    <source>
        <dbReference type="ARBA" id="ARBA00023004"/>
    </source>
</evidence>